<evidence type="ECO:0000256" key="1">
    <source>
        <dbReference type="ARBA" id="ARBA00010641"/>
    </source>
</evidence>
<evidence type="ECO:0000256" key="2">
    <source>
        <dbReference type="ARBA" id="ARBA00023015"/>
    </source>
</evidence>
<sequence>MRWCDELEGSGRRGAVIDAAAFRVFFTRLAPEVRRWAVRVVGQDAADDVVAETFTVAWRRRDHLPEDEDHRRAWVFVVARHKASHARARRTRDNALQRRLVEVGAPIVGQDVADVVVASTYAATVLRDLSPDDREVLMLVGVEGLSPADAAAVLGCSMSAMTTRLSRARRRLEARLVDGEAAVSLGGTP</sequence>
<dbReference type="EMBL" id="BKAL01000007">
    <property type="protein sequence ID" value="GEP69620.1"/>
    <property type="molecule type" value="Genomic_DNA"/>
</dbReference>
<dbReference type="InterPro" id="IPR013324">
    <property type="entry name" value="RNA_pol_sigma_r3/r4-like"/>
</dbReference>
<dbReference type="Proteomes" id="UP000321798">
    <property type="component" value="Unassembled WGS sequence"/>
</dbReference>
<dbReference type="AlphaFoldDB" id="A0A512PEI9"/>
<keyword evidence="3" id="KW-0731">Sigma factor</keyword>
<dbReference type="Gene3D" id="1.10.10.10">
    <property type="entry name" value="Winged helix-like DNA-binding domain superfamily/Winged helix DNA-binding domain"/>
    <property type="match status" value="1"/>
</dbReference>
<dbReference type="GO" id="GO:0003677">
    <property type="term" value="F:DNA binding"/>
    <property type="evidence" value="ECO:0007669"/>
    <property type="project" value="InterPro"/>
</dbReference>
<proteinExistence type="inferred from homology"/>
<feature type="domain" description="RNA polymerase sigma-70 region 2" evidence="5">
    <location>
        <begin position="26"/>
        <end position="92"/>
    </location>
</feature>
<dbReference type="InterPro" id="IPR039425">
    <property type="entry name" value="RNA_pol_sigma-70-like"/>
</dbReference>
<dbReference type="GO" id="GO:0016987">
    <property type="term" value="F:sigma factor activity"/>
    <property type="evidence" value="ECO:0007669"/>
    <property type="project" value="UniProtKB-KW"/>
</dbReference>
<keyword evidence="4" id="KW-0804">Transcription</keyword>
<protein>
    <submittedName>
        <fullName evidence="7">DNA-directed RNA polymerase sigma-70 factor</fullName>
    </submittedName>
</protein>
<dbReference type="PANTHER" id="PTHR43133:SF25">
    <property type="entry name" value="RNA POLYMERASE SIGMA FACTOR RFAY-RELATED"/>
    <property type="match status" value="1"/>
</dbReference>
<evidence type="ECO:0000256" key="4">
    <source>
        <dbReference type="ARBA" id="ARBA00023163"/>
    </source>
</evidence>
<evidence type="ECO:0000256" key="3">
    <source>
        <dbReference type="ARBA" id="ARBA00023082"/>
    </source>
</evidence>
<dbReference type="Pfam" id="PF04542">
    <property type="entry name" value="Sigma70_r2"/>
    <property type="match status" value="1"/>
</dbReference>
<keyword evidence="7" id="KW-0240">DNA-directed RNA polymerase</keyword>
<reference evidence="7 8" key="1">
    <citation type="submission" date="2019-07" db="EMBL/GenBank/DDBJ databases">
        <title>Whole genome shotgun sequence of Cellulomonas soli NBRC 109434.</title>
        <authorList>
            <person name="Hosoyama A."/>
            <person name="Uohara A."/>
            <person name="Ohji S."/>
            <person name="Ichikawa N."/>
        </authorList>
    </citation>
    <scope>NUCLEOTIDE SEQUENCE [LARGE SCALE GENOMIC DNA]</scope>
    <source>
        <strain evidence="7 8">NBRC 109434</strain>
    </source>
</reference>
<dbReference type="SUPFAM" id="SSF88946">
    <property type="entry name" value="Sigma2 domain of RNA polymerase sigma factors"/>
    <property type="match status" value="1"/>
</dbReference>
<accession>A0A512PEI9</accession>
<organism evidence="7 8">
    <name type="scientific">Cellulomonas soli</name>
    <dbReference type="NCBI Taxonomy" id="931535"/>
    <lineage>
        <taxon>Bacteria</taxon>
        <taxon>Bacillati</taxon>
        <taxon>Actinomycetota</taxon>
        <taxon>Actinomycetes</taxon>
        <taxon>Micrococcales</taxon>
        <taxon>Cellulomonadaceae</taxon>
        <taxon>Cellulomonas</taxon>
    </lineage>
</organism>
<dbReference type="InterPro" id="IPR013249">
    <property type="entry name" value="RNA_pol_sigma70_r4_t2"/>
</dbReference>
<evidence type="ECO:0000259" key="6">
    <source>
        <dbReference type="Pfam" id="PF08281"/>
    </source>
</evidence>
<dbReference type="Gene3D" id="1.10.1740.10">
    <property type="match status" value="1"/>
</dbReference>
<keyword evidence="2" id="KW-0805">Transcription regulation</keyword>
<evidence type="ECO:0000313" key="7">
    <source>
        <dbReference type="EMBL" id="GEP69620.1"/>
    </source>
</evidence>
<gene>
    <name evidence="7" type="primary">rpoE_5</name>
    <name evidence="7" type="ORF">CSO01_23350</name>
</gene>
<feature type="domain" description="RNA polymerase sigma factor 70 region 4 type 2" evidence="6">
    <location>
        <begin position="124"/>
        <end position="172"/>
    </location>
</feature>
<dbReference type="InterPro" id="IPR007627">
    <property type="entry name" value="RNA_pol_sigma70_r2"/>
</dbReference>
<dbReference type="InterPro" id="IPR013325">
    <property type="entry name" value="RNA_pol_sigma_r2"/>
</dbReference>
<evidence type="ECO:0000259" key="5">
    <source>
        <dbReference type="Pfam" id="PF04542"/>
    </source>
</evidence>
<comment type="similarity">
    <text evidence="1">Belongs to the sigma-70 factor family. ECF subfamily.</text>
</comment>
<dbReference type="NCBIfam" id="TIGR02937">
    <property type="entry name" value="sigma70-ECF"/>
    <property type="match status" value="1"/>
</dbReference>
<dbReference type="SUPFAM" id="SSF88659">
    <property type="entry name" value="Sigma3 and sigma4 domains of RNA polymerase sigma factors"/>
    <property type="match status" value="1"/>
</dbReference>
<dbReference type="InterPro" id="IPR036388">
    <property type="entry name" value="WH-like_DNA-bd_sf"/>
</dbReference>
<dbReference type="InterPro" id="IPR014284">
    <property type="entry name" value="RNA_pol_sigma-70_dom"/>
</dbReference>
<keyword evidence="8" id="KW-1185">Reference proteome</keyword>
<dbReference type="GO" id="GO:0000428">
    <property type="term" value="C:DNA-directed RNA polymerase complex"/>
    <property type="evidence" value="ECO:0007669"/>
    <property type="project" value="UniProtKB-KW"/>
</dbReference>
<dbReference type="Pfam" id="PF08281">
    <property type="entry name" value="Sigma70_r4_2"/>
    <property type="match status" value="1"/>
</dbReference>
<dbReference type="PANTHER" id="PTHR43133">
    <property type="entry name" value="RNA POLYMERASE ECF-TYPE SIGMA FACTO"/>
    <property type="match status" value="1"/>
</dbReference>
<dbReference type="GO" id="GO:0006352">
    <property type="term" value="P:DNA-templated transcription initiation"/>
    <property type="evidence" value="ECO:0007669"/>
    <property type="project" value="InterPro"/>
</dbReference>
<comment type="caution">
    <text evidence="7">The sequence shown here is derived from an EMBL/GenBank/DDBJ whole genome shotgun (WGS) entry which is preliminary data.</text>
</comment>
<name>A0A512PEI9_9CELL</name>
<evidence type="ECO:0000313" key="8">
    <source>
        <dbReference type="Proteomes" id="UP000321798"/>
    </source>
</evidence>